<protein>
    <submittedName>
        <fullName evidence="2">Uncharacterized protein</fullName>
    </submittedName>
</protein>
<dbReference type="EMBL" id="JAACJO010000003">
    <property type="protein sequence ID" value="KAF5360536.1"/>
    <property type="molecule type" value="Genomic_DNA"/>
</dbReference>
<evidence type="ECO:0000256" key="1">
    <source>
        <dbReference type="SAM" id="MobiDB-lite"/>
    </source>
</evidence>
<feature type="region of interest" description="Disordered" evidence="1">
    <location>
        <begin position="1"/>
        <end position="58"/>
    </location>
</feature>
<feature type="compositionally biased region" description="Acidic residues" evidence="1">
    <location>
        <begin position="14"/>
        <end position="35"/>
    </location>
</feature>
<dbReference type="OrthoDB" id="3015650at2759"/>
<sequence>MHIVENMLGNEERHEEEDDEDMMSVDKDDEADDKQEDGVLMSARTRGRQRRDPKADEAWRIPRLEARCAA</sequence>
<evidence type="ECO:0000313" key="2">
    <source>
        <dbReference type="EMBL" id="KAF5360536.1"/>
    </source>
</evidence>
<comment type="caution">
    <text evidence="2">The sequence shown here is derived from an EMBL/GenBank/DDBJ whole genome shotgun (WGS) entry which is preliminary data.</text>
</comment>
<organism evidence="2 3">
    <name type="scientific">Leucocoprinus leucothites</name>
    <dbReference type="NCBI Taxonomy" id="201217"/>
    <lineage>
        <taxon>Eukaryota</taxon>
        <taxon>Fungi</taxon>
        <taxon>Dikarya</taxon>
        <taxon>Basidiomycota</taxon>
        <taxon>Agaricomycotina</taxon>
        <taxon>Agaricomycetes</taxon>
        <taxon>Agaricomycetidae</taxon>
        <taxon>Agaricales</taxon>
        <taxon>Agaricineae</taxon>
        <taxon>Agaricaceae</taxon>
        <taxon>Leucocoprinus</taxon>
    </lineage>
</organism>
<accession>A0A8H5G927</accession>
<evidence type="ECO:0000313" key="3">
    <source>
        <dbReference type="Proteomes" id="UP000559027"/>
    </source>
</evidence>
<name>A0A8H5G927_9AGAR</name>
<keyword evidence="3" id="KW-1185">Reference proteome</keyword>
<gene>
    <name evidence="2" type="ORF">D9756_005150</name>
</gene>
<reference evidence="2 3" key="1">
    <citation type="journal article" date="2020" name="ISME J.">
        <title>Uncovering the hidden diversity of litter-decomposition mechanisms in mushroom-forming fungi.</title>
        <authorList>
            <person name="Floudas D."/>
            <person name="Bentzer J."/>
            <person name="Ahren D."/>
            <person name="Johansson T."/>
            <person name="Persson P."/>
            <person name="Tunlid A."/>
        </authorList>
    </citation>
    <scope>NUCLEOTIDE SEQUENCE [LARGE SCALE GENOMIC DNA]</scope>
    <source>
        <strain evidence="2 3">CBS 146.42</strain>
    </source>
</reference>
<proteinExistence type="predicted"/>
<dbReference type="AlphaFoldDB" id="A0A8H5G927"/>
<dbReference type="Proteomes" id="UP000559027">
    <property type="component" value="Unassembled WGS sequence"/>
</dbReference>